<accession>A0A6J6F369</accession>
<dbReference type="GO" id="GO:0046417">
    <property type="term" value="P:chorismate metabolic process"/>
    <property type="evidence" value="ECO:0007669"/>
    <property type="project" value="TreeGrafter"/>
</dbReference>
<sequence length="120" mass="12997">MKTRGIRGATQVAANSQEEINSGILELVKAMLTENSVDVAELISIIFTVTVDLNAQFPAVAARELGLGNVPLLCSVEIDVPNALPRVIRVLMHINSDKGLEEIKHIYLHGASALRRDIAQ</sequence>
<dbReference type="GO" id="GO:0004106">
    <property type="term" value="F:chorismate mutase activity"/>
    <property type="evidence" value="ECO:0007669"/>
    <property type="project" value="TreeGrafter"/>
</dbReference>
<dbReference type="SUPFAM" id="SSF55298">
    <property type="entry name" value="YjgF-like"/>
    <property type="match status" value="1"/>
</dbReference>
<protein>
    <submittedName>
        <fullName evidence="1">Unannotated protein</fullName>
    </submittedName>
</protein>
<dbReference type="Gene3D" id="3.30.1330.40">
    <property type="entry name" value="RutC-like"/>
    <property type="match status" value="1"/>
</dbReference>
<dbReference type="CDD" id="cd02185">
    <property type="entry name" value="AroH"/>
    <property type="match status" value="1"/>
</dbReference>
<dbReference type="InterPro" id="IPR035959">
    <property type="entry name" value="RutC-like_sf"/>
</dbReference>
<dbReference type="PANTHER" id="PTHR21164:SF0">
    <property type="entry name" value="CHORISMATE MUTASE AROH"/>
    <property type="match status" value="1"/>
</dbReference>
<dbReference type="PROSITE" id="PS51167">
    <property type="entry name" value="CHORISMATE_MUT_1"/>
    <property type="match status" value="1"/>
</dbReference>
<dbReference type="AlphaFoldDB" id="A0A6J6F369"/>
<dbReference type="Pfam" id="PF07736">
    <property type="entry name" value="CM_1"/>
    <property type="match status" value="1"/>
</dbReference>
<dbReference type="PIRSF" id="PIRSF005965">
    <property type="entry name" value="Chor_mut_AroH"/>
    <property type="match status" value="1"/>
</dbReference>
<proteinExistence type="predicted"/>
<reference evidence="1" key="1">
    <citation type="submission" date="2020-05" db="EMBL/GenBank/DDBJ databases">
        <authorList>
            <person name="Chiriac C."/>
            <person name="Salcher M."/>
            <person name="Ghai R."/>
            <person name="Kavagutti S V."/>
        </authorList>
    </citation>
    <scope>NUCLEOTIDE SEQUENCE</scope>
</reference>
<name>A0A6J6F369_9ZZZZ</name>
<evidence type="ECO:0000313" key="1">
    <source>
        <dbReference type="EMBL" id="CAB4582827.1"/>
    </source>
</evidence>
<dbReference type="NCBIfam" id="TIGR01796">
    <property type="entry name" value="CM_mono_aroH"/>
    <property type="match status" value="1"/>
</dbReference>
<dbReference type="InterPro" id="IPR008243">
    <property type="entry name" value="Chorismate_mutase_AroH"/>
</dbReference>
<gene>
    <name evidence="1" type="ORF">UFOPK1747_00686</name>
</gene>
<organism evidence="1">
    <name type="scientific">freshwater metagenome</name>
    <dbReference type="NCBI Taxonomy" id="449393"/>
    <lineage>
        <taxon>unclassified sequences</taxon>
        <taxon>metagenomes</taxon>
        <taxon>ecological metagenomes</taxon>
    </lineage>
</organism>
<dbReference type="PANTHER" id="PTHR21164">
    <property type="entry name" value="CHORISMATE MUTASE"/>
    <property type="match status" value="1"/>
</dbReference>
<dbReference type="EMBL" id="CAEZTV010000103">
    <property type="protein sequence ID" value="CAB4582827.1"/>
    <property type="molecule type" value="Genomic_DNA"/>
</dbReference>